<feature type="signal peptide" evidence="6">
    <location>
        <begin position="1"/>
        <end position="17"/>
    </location>
</feature>
<dbReference type="InterPro" id="IPR029759">
    <property type="entry name" value="GPX_AS"/>
</dbReference>
<dbReference type="InterPro" id="IPR000889">
    <property type="entry name" value="Glutathione_peroxidase"/>
</dbReference>
<dbReference type="GO" id="GO:0004601">
    <property type="term" value="F:peroxidase activity"/>
    <property type="evidence" value="ECO:0007669"/>
    <property type="project" value="UniProtKB-KW"/>
</dbReference>
<organism evidence="8 9">
    <name type="scientific">Brevifollis gellanilyticus</name>
    <dbReference type="NCBI Taxonomy" id="748831"/>
    <lineage>
        <taxon>Bacteria</taxon>
        <taxon>Pseudomonadati</taxon>
        <taxon>Verrucomicrobiota</taxon>
        <taxon>Verrucomicrobiia</taxon>
        <taxon>Verrucomicrobiales</taxon>
        <taxon>Verrucomicrobiaceae</taxon>
    </lineage>
</organism>
<dbReference type="PROSITE" id="PS00460">
    <property type="entry name" value="GLUTATHIONE_PEROXID_1"/>
    <property type="match status" value="1"/>
</dbReference>
<dbReference type="PROSITE" id="PS51355">
    <property type="entry name" value="GLUTATHIONE_PEROXID_3"/>
    <property type="match status" value="1"/>
</dbReference>
<evidence type="ECO:0000256" key="6">
    <source>
        <dbReference type="SAM" id="SignalP"/>
    </source>
</evidence>
<feature type="domain" description="Thioredoxin" evidence="7">
    <location>
        <begin position="16"/>
        <end position="178"/>
    </location>
</feature>
<keyword evidence="6" id="KW-0732">Signal</keyword>
<feature type="chain" id="PRO_5021852668" description="Glutathione peroxidase" evidence="6">
    <location>
        <begin position="18"/>
        <end position="180"/>
    </location>
</feature>
<dbReference type="PRINTS" id="PR01011">
    <property type="entry name" value="GLUTPROXDASE"/>
</dbReference>
<gene>
    <name evidence="8" type="ORF">BGE01nite_11340</name>
</gene>
<keyword evidence="3 5" id="KW-0560">Oxidoreductase</keyword>
<dbReference type="AlphaFoldDB" id="A0A512M534"/>
<evidence type="ECO:0000313" key="8">
    <source>
        <dbReference type="EMBL" id="GEP41843.1"/>
    </source>
</evidence>
<dbReference type="EMBL" id="BKAG01000005">
    <property type="protein sequence ID" value="GEP41843.1"/>
    <property type="molecule type" value="Genomic_DNA"/>
</dbReference>
<proteinExistence type="inferred from homology"/>
<evidence type="ECO:0000313" key="9">
    <source>
        <dbReference type="Proteomes" id="UP000321577"/>
    </source>
</evidence>
<accession>A0A512M534</accession>
<protein>
    <recommendedName>
        <fullName evidence="5">Glutathione peroxidase</fullName>
    </recommendedName>
</protein>
<sequence>MKKFLLSLLLVAGIASAAEKSVLDIPLKDIDGKDTSLKAYQGKVLLVVNVASKCGLTKQYKELQALHEKYKDQGFTVVGFPCNDFGAQEPGTNEEIKIFCTEKYNVSFPMFDKLHVKGPERHELYTALTGKEGAFPGDVKWNFGKFLIGKDGKPLQRFEPKTTPDDAAVTAAIEKAIAAK</sequence>
<dbReference type="InterPro" id="IPR013766">
    <property type="entry name" value="Thioredoxin_domain"/>
</dbReference>
<dbReference type="CDD" id="cd00340">
    <property type="entry name" value="GSH_Peroxidase"/>
    <property type="match status" value="1"/>
</dbReference>
<dbReference type="SUPFAM" id="SSF52833">
    <property type="entry name" value="Thioredoxin-like"/>
    <property type="match status" value="1"/>
</dbReference>
<evidence type="ECO:0000259" key="7">
    <source>
        <dbReference type="PROSITE" id="PS51352"/>
    </source>
</evidence>
<dbReference type="Gene3D" id="3.40.30.10">
    <property type="entry name" value="Glutaredoxin"/>
    <property type="match status" value="1"/>
</dbReference>
<comment type="similarity">
    <text evidence="1 5">Belongs to the glutathione peroxidase family.</text>
</comment>
<dbReference type="OrthoDB" id="9789406at2"/>
<dbReference type="PANTHER" id="PTHR11592:SF40">
    <property type="entry name" value="THIOREDOXIN_GLUTATHIONE PEROXIDASE BTUE"/>
    <property type="match status" value="1"/>
</dbReference>
<dbReference type="PANTHER" id="PTHR11592">
    <property type="entry name" value="GLUTATHIONE PEROXIDASE"/>
    <property type="match status" value="1"/>
</dbReference>
<reference evidence="8 9" key="1">
    <citation type="submission" date="2019-07" db="EMBL/GenBank/DDBJ databases">
        <title>Whole genome shotgun sequence of Brevifollis gellanilyticus NBRC 108608.</title>
        <authorList>
            <person name="Hosoyama A."/>
            <person name="Uohara A."/>
            <person name="Ohji S."/>
            <person name="Ichikawa N."/>
        </authorList>
    </citation>
    <scope>NUCLEOTIDE SEQUENCE [LARGE SCALE GENOMIC DNA]</scope>
    <source>
        <strain evidence="8 9">NBRC 108608</strain>
    </source>
</reference>
<name>A0A512M534_9BACT</name>
<evidence type="ECO:0000256" key="4">
    <source>
        <dbReference type="PIRSR" id="PIRSR000303-1"/>
    </source>
</evidence>
<comment type="caution">
    <text evidence="8">The sequence shown here is derived from an EMBL/GenBank/DDBJ whole genome shotgun (WGS) entry which is preliminary data.</text>
</comment>
<keyword evidence="9" id="KW-1185">Reference proteome</keyword>
<keyword evidence="2 5" id="KW-0575">Peroxidase</keyword>
<evidence type="ECO:0000256" key="3">
    <source>
        <dbReference type="ARBA" id="ARBA00023002"/>
    </source>
</evidence>
<dbReference type="GO" id="GO:0034599">
    <property type="term" value="P:cellular response to oxidative stress"/>
    <property type="evidence" value="ECO:0007669"/>
    <property type="project" value="TreeGrafter"/>
</dbReference>
<dbReference type="InterPro" id="IPR036249">
    <property type="entry name" value="Thioredoxin-like_sf"/>
</dbReference>
<evidence type="ECO:0000256" key="2">
    <source>
        <dbReference type="ARBA" id="ARBA00022559"/>
    </source>
</evidence>
<dbReference type="Proteomes" id="UP000321577">
    <property type="component" value="Unassembled WGS sequence"/>
</dbReference>
<dbReference type="FunFam" id="3.40.30.10:FF:000010">
    <property type="entry name" value="Glutathione peroxidase"/>
    <property type="match status" value="1"/>
</dbReference>
<evidence type="ECO:0000256" key="1">
    <source>
        <dbReference type="ARBA" id="ARBA00006926"/>
    </source>
</evidence>
<dbReference type="RefSeq" id="WP_146849314.1">
    <property type="nucleotide sequence ID" value="NZ_BKAG01000005.1"/>
</dbReference>
<evidence type="ECO:0000256" key="5">
    <source>
        <dbReference type="RuleBase" id="RU000499"/>
    </source>
</evidence>
<dbReference type="PIRSF" id="PIRSF000303">
    <property type="entry name" value="Glutathion_perox"/>
    <property type="match status" value="1"/>
</dbReference>
<dbReference type="Pfam" id="PF00255">
    <property type="entry name" value="GSHPx"/>
    <property type="match status" value="1"/>
</dbReference>
<feature type="active site" evidence="4">
    <location>
        <position position="54"/>
    </location>
</feature>
<dbReference type="PROSITE" id="PS51352">
    <property type="entry name" value="THIOREDOXIN_2"/>
    <property type="match status" value="1"/>
</dbReference>